<dbReference type="AlphaFoldDB" id="A0A2K5HD73"/>
<dbReference type="Proteomes" id="UP000233080">
    <property type="component" value="Unassembled WGS sequence"/>
</dbReference>
<protein>
    <submittedName>
        <fullName evidence="1">Uncharacterized protein</fullName>
    </submittedName>
</protein>
<keyword evidence="2" id="KW-1185">Reference proteome</keyword>
<sequence length="30" mass="3073">MDADDLRKFLEHLSGAGKAIGVLTSGGDAQ</sequence>
<name>A0A2K5HD73_COLAP</name>
<dbReference type="Ensembl" id="ENSCANT00000009542.1">
    <property type="protein sequence ID" value="ENSCANP00000002297.1"/>
    <property type="gene ID" value="ENSCANG00000008675.1"/>
</dbReference>
<evidence type="ECO:0000313" key="2">
    <source>
        <dbReference type="Proteomes" id="UP000233080"/>
    </source>
</evidence>
<organism evidence="1 2">
    <name type="scientific">Colobus angolensis palliatus</name>
    <name type="common">Peters' Angolan colobus</name>
    <dbReference type="NCBI Taxonomy" id="336983"/>
    <lineage>
        <taxon>Eukaryota</taxon>
        <taxon>Metazoa</taxon>
        <taxon>Chordata</taxon>
        <taxon>Craniata</taxon>
        <taxon>Vertebrata</taxon>
        <taxon>Euteleostomi</taxon>
        <taxon>Mammalia</taxon>
        <taxon>Eutheria</taxon>
        <taxon>Euarchontoglires</taxon>
        <taxon>Primates</taxon>
        <taxon>Haplorrhini</taxon>
        <taxon>Catarrhini</taxon>
        <taxon>Cercopithecidae</taxon>
        <taxon>Colobinae</taxon>
        <taxon>Colobus</taxon>
    </lineage>
</organism>
<reference evidence="1" key="1">
    <citation type="submission" date="2025-08" db="UniProtKB">
        <authorList>
            <consortium name="Ensembl"/>
        </authorList>
    </citation>
    <scope>IDENTIFICATION</scope>
</reference>
<proteinExistence type="predicted"/>
<accession>A0A2K5HD73</accession>
<dbReference type="STRING" id="336983.ENSCANP00000002297"/>
<reference evidence="1" key="2">
    <citation type="submission" date="2025-09" db="UniProtKB">
        <authorList>
            <consortium name="Ensembl"/>
        </authorList>
    </citation>
    <scope>IDENTIFICATION</scope>
</reference>
<evidence type="ECO:0000313" key="1">
    <source>
        <dbReference type="Ensembl" id="ENSCANP00000002297.1"/>
    </source>
</evidence>